<dbReference type="AlphaFoldDB" id="A0A812STE0"/>
<evidence type="ECO:0000313" key="2">
    <source>
        <dbReference type="EMBL" id="CAE7497381.1"/>
    </source>
</evidence>
<dbReference type="Proteomes" id="UP000604046">
    <property type="component" value="Unassembled WGS sequence"/>
</dbReference>
<feature type="compositionally biased region" description="Low complexity" evidence="1">
    <location>
        <begin position="57"/>
        <end position="67"/>
    </location>
</feature>
<sequence>MPLRWLMDGNDGNDGNMTHEAGSPASGLKEATPALGGRSLKDPGVAAPPGWPMESGNSSNSNTPTPTHTEVTGYGSSRSEATTVASRQEGGHDGTSQASYPFLPGVVQEVPCRSLPKRFGKAQALHGMVHSLQVKQSVCSKLAPSSSKLCRLARGNEGLPTIDAASLAGLKKILEQVKAHFSSLSISPTPPVLFRHNNFYTPCSLEVCLGQKVELWPLVSHPPGCCFVVVPKLPLGLVLDERSGLVHGRPREPTAGQVKYHVVAQIPARSPPKAHVAFIKLTVIEGWPASDDEGSQAGGASSCD</sequence>
<protein>
    <submittedName>
        <fullName evidence="2">Uncharacterized protein</fullName>
    </submittedName>
</protein>
<evidence type="ECO:0000256" key="1">
    <source>
        <dbReference type="SAM" id="MobiDB-lite"/>
    </source>
</evidence>
<feature type="region of interest" description="Disordered" evidence="1">
    <location>
        <begin position="1"/>
        <end position="100"/>
    </location>
</feature>
<keyword evidence="3" id="KW-1185">Reference proteome</keyword>
<name>A0A812STE0_9DINO</name>
<reference evidence="2" key="1">
    <citation type="submission" date="2021-02" db="EMBL/GenBank/DDBJ databases">
        <authorList>
            <person name="Dougan E. K."/>
            <person name="Rhodes N."/>
            <person name="Thang M."/>
            <person name="Chan C."/>
        </authorList>
    </citation>
    <scope>NUCLEOTIDE SEQUENCE</scope>
</reference>
<accession>A0A812STE0</accession>
<evidence type="ECO:0000313" key="3">
    <source>
        <dbReference type="Proteomes" id="UP000604046"/>
    </source>
</evidence>
<comment type="caution">
    <text evidence="2">The sequence shown here is derived from an EMBL/GenBank/DDBJ whole genome shotgun (WGS) entry which is preliminary data.</text>
</comment>
<gene>
    <name evidence="2" type="ORF">SNAT2548_LOCUS27857</name>
</gene>
<feature type="compositionally biased region" description="Polar residues" evidence="1">
    <location>
        <begin position="68"/>
        <end position="86"/>
    </location>
</feature>
<dbReference type="EMBL" id="CAJNDS010002494">
    <property type="protein sequence ID" value="CAE7497381.1"/>
    <property type="molecule type" value="Genomic_DNA"/>
</dbReference>
<organism evidence="2 3">
    <name type="scientific">Symbiodinium natans</name>
    <dbReference type="NCBI Taxonomy" id="878477"/>
    <lineage>
        <taxon>Eukaryota</taxon>
        <taxon>Sar</taxon>
        <taxon>Alveolata</taxon>
        <taxon>Dinophyceae</taxon>
        <taxon>Suessiales</taxon>
        <taxon>Symbiodiniaceae</taxon>
        <taxon>Symbiodinium</taxon>
    </lineage>
</organism>
<proteinExistence type="predicted"/>